<feature type="domain" description="ATP synthase alpha subunit C-terminal" evidence="1">
    <location>
        <begin position="1"/>
        <end position="69"/>
    </location>
</feature>
<sequence length="85" mass="9513">MSVWEQFVSIHAVTSGMFDDMPVAAKIKEAQATLLTQLWKNTKDAMREPNKDDKPTDEQLKMIDEATKETAKGFGVSNPCRALAR</sequence>
<evidence type="ECO:0000313" key="3">
    <source>
        <dbReference type="Proteomes" id="UP000679129"/>
    </source>
</evidence>
<reference evidence="2" key="1">
    <citation type="submission" date="2021-06" db="EMBL/GenBank/DDBJ databases">
        <title>An adapted protocol for Saccharibacteria cultivation: two new species join this phylum of Candidate Phyla Radiations.</title>
        <authorList>
            <person name="Ibrahim A."/>
            <person name="Maatouk M."/>
            <person name="Zgheib R."/>
            <person name="Haddad G."/>
            <person name="Bou Khalil J."/>
            <person name="Raoult D."/>
            <person name="Bittar F."/>
        </authorList>
    </citation>
    <scope>NUCLEOTIDE SEQUENCE</scope>
    <source>
        <strain evidence="2">IHU1</strain>
    </source>
</reference>
<name>A0A8F1SBG2_9BACT</name>
<evidence type="ECO:0000313" key="2">
    <source>
        <dbReference type="EMBL" id="QWQ32633.1"/>
    </source>
</evidence>
<dbReference type="Pfam" id="PF00306">
    <property type="entry name" value="ATP-synt_ab_C"/>
    <property type="match status" value="1"/>
</dbReference>
<dbReference type="InterPro" id="IPR038376">
    <property type="entry name" value="ATP_synth_asu_C_sf"/>
</dbReference>
<dbReference type="GO" id="GO:0015986">
    <property type="term" value="P:proton motive force-driven ATP synthesis"/>
    <property type="evidence" value="ECO:0007669"/>
    <property type="project" value="InterPro"/>
</dbReference>
<keyword evidence="3" id="KW-1185">Reference proteome</keyword>
<accession>A0A8F1SBG2</accession>
<organism evidence="2 3">
    <name type="scientific">Candidatus Minimicrobia naudis</name>
    <dbReference type="NCBI Taxonomy" id="2841263"/>
    <lineage>
        <taxon>Bacteria</taxon>
        <taxon>Candidatus Saccharimonadota</taxon>
        <taxon>Candidatus Saccharimonadota incertae sedis</taxon>
        <taxon>Candidatus Minimicrobia</taxon>
    </lineage>
</organism>
<dbReference type="SUPFAM" id="SSF47917">
    <property type="entry name" value="C-terminal domain of alpha and beta subunits of F1 ATP synthase"/>
    <property type="match status" value="1"/>
</dbReference>
<dbReference type="InterPro" id="IPR000793">
    <property type="entry name" value="ATP_synth_asu_C"/>
</dbReference>
<evidence type="ECO:0000259" key="1">
    <source>
        <dbReference type="Pfam" id="PF00306"/>
    </source>
</evidence>
<gene>
    <name evidence="2" type="ORF">KOY48_02190</name>
</gene>
<dbReference type="KEGG" id="mnd:KOY48_02190"/>
<dbReference type="EMBL" id="CP076460">
    <property type="protein sequence ID" value="QWQ32633.1"/>
    <property type="molecule type" value="Genomic_DNA"/>
</dbReference>
<dbReference type="Gene3D" id="1.20.150.20">
    <property type="entry name" value="ATP synthase alpha/beta chain, C-terminal domain"/>
    <property type="match status" value="1"/>
</dbReference>
<proteinExistence type="predicted"/>
<protein>
    <recommendedName>
        <fullName evidence="1">ATP synthase alpha subunit C-terminal domain-containing protein</fullName>
    </recommendedName>
</protein>
<dbReference type="Proteomes" id="UP000679129">
    <property type="component" value="Chromosome"/>
</dbReference>
<dbReference type="AlphaFoldDB" id="A0A8F1SBG2"/>